<evidence type="ECO:0000313" key="3">
    <source>
        <dbReference type="Proteomes" id="UP000028045"/>
    </source>
</evidence>
<dbReference type="EMBL" id="KL648338">
    <property type="protein sequence ID" value="KEY71218.1"/>
    <property type="molecule type" value="Genomic_DNA"/>
</dbReference>
<dbReference type="InterPro" id="IPR036291">
    <property type="entry name" value="NAD(P)-bd_dom_sf"/>
</dbReference>
<sequence length="252" mass="26836">MASRIALITGANSGIGFVTAKALALAPEGFQVILTGRNLPRVESAVAEIKSSTGLKEDKLTALELDVTNQLSIVKAVTSVQEKFGRLDVLINNAGIAPNGPDLATMFRATFEANTYGPAFVSAAFRPLLLQSKAPWVVYVGSETGSLERLTNPSSRLHITTAGSVAYRASKAALNVIAMHEQLETRDLNFNVRILDPGFVVSNLRGPDEEARSGWGNAGDPENSAKLILSILRGERDGDADRCIETGGVCPW</sequence>
<dbReference type="SUPFAM" id="SSF51735">
    <property type="entry name" value="NAD(P)-binding Rossmann-fold domains"/>
    <property type="match status" value="1"/>
</dbReference>
<evidence type="ECO:0000256" key="1">
    <source>
        <dbReference type="ARBA" id="ARBA00006484"/>
    </source>
</evidence>
<dbReference type="InterPro" id="IPR002347">
    <property type="entry name" value="SDR_fam"/>
</dbReference>
<keyword evidence="3" id="KW-1185">Reference proteome</keyword>
<dbReference type="GO" id="GO:0005737">
    <property type="term" value="C:cytoplasm"/>
    <property type="evidence" value="ECO:0007669"/>
    <property type="project" value="TreeGrafter"/>
</dbReference>
<dbReference type="GO" id="GO:0016491">
    <property type="term" value="F:oxidoreductase activity"/>
    <property type="evidence" value="ECO:0007669"/>
    <property type="project" value="TreeGrafter"/>
</dbReference>
<dbReference type="AlphaFoldDB" id="A0A084B0Y9"/>
<dbReference type="InterPro" id="IPR051468">
    <property type="entry name" value="Fungal_SecMetab_SDRs"/>
</dbReference>
<dbReference type="GO" id="GO:0019748">
    <property type="term" value="P:secondary metabolic process"/>
    <property type="evidence" value="ECO:0007669"/>
    <property type="project" value="TreeGrafter"/>
</dbReference>
<dbReference type="Proteomes" id="UP000028045">
    <property type="component" value="Unassembled WGS sequence"/>
</dbReference>
<dbReference type="HOGENOM" id="CLU_010194_9_0_1"/>
<dbReference type="PANTHER" id="PTHR43544:SF32">
    <property type="entry name" value="CHAIN DEHYDROGENASE, PUTATIVE (AFU_ORTHOLOGUE AFUA_5G01530)-RELATED"/>
    <property type="match status" value="1"/>
</dbReference>
<name>A0A084B0Y9_STACB</name>
<protein>
    <submittedName>
        <fullName evidence="2">Uncharacterized protein</fullName>
    </submittedName>
</protein>
<dbReference type="PANTHER" id="PTHR43544">
    <property type="entry name" value="SHORT-CHAIN DEHYDROGENASE/REDUCTASE"/>
    <property type="match status" value="1"/>
</dbReference>
<dbReference type="Pfam" id="PF00106">
    <property type="entry name" value="adh_short"/>
    <property type="match status" value="1"/>
</dbReference>
<evidence type="ECO:0000313" key="2">
    <source>
        <dbReference type="EMBL" id="KEY71218.1"/>
    </source>
</evidence>
<dbReference type="PRINTS" id="PR00081">
    <property type="entry name" value="GDHRDH"/>
</dbReference>
<reference evidence="2 3" key="1">
    <citation type="journal article" date="2014" name="BMC Genomics">
        <title>Comparative genome sequencing reveals chemotype-specific gene clusters in the toxigenic black mold Stachybotrys.</title>
        <authorList>
            <person name="Semeiks J."/>
            <person name="Borek D."/>
            <person name="Otwinowski Z."/>
            <person name="Grishin N.V."/>
        </authorList>
    </citation>
    <scope>NUCLEOTIDE SEQUENCE [LARGE SCALE GENOMIC DNA]</scope>
    <source>
        <strain evidence="3">CBS 109288 / IBT 7711</strain>
    </source>
</reference>
<dbReference type="Gene3D" id="3.40.50.720">
    <property type="entry name" value="NAD(P)-binding Rossmann-like Domain"/>
    <property type="match status" value="1"/>
</dbReference>
<organism evidence="2 3">
    <name type="scientific">Stachybotrys chartarum (strain CBS 109288 / IBT 7711)</name>
    <name type="common">Toxic black mold</name>
    <name type="synonym">Stilbospora chartarum</name>
    <dbReference type="NCBI Taxonomy" id="1280523"/>
    <lineage>
        <taxon>Eukaryota</taxon>
        <taxon>Fungi</taxon>
        <taxon>Dikarya</taxon>
        <taxon>Ascomycota</taxon>
        <taxon>Pezizomycotina</taxon>
        <taxon>Sordariomycetes</taxon>
        <taxon>Hypocreomycetidae</taxon>
        <taxon>Hypocreales</taxon>
        <taxon>Stachybotryaceae</taxon>
        <taxon>Stachybotrys</taxon>
    </lineage>
</organism>
<gene>
    <name evidence="2" type="ORF">S7711_02328</name>
</gene>
<accession>A0A084B0Y9</accession>
<comment type="similarity">
    <text evidence="1">Belongs to the short-chain dehydrogenases/reductases (SDR) family.</text>
</comment>
<dbReference type="OrthoDB" id="1933717at2759"/>
<proteinExistence type="inferred from homology"/>